<evidence type="ECO:0000256" key="1">
    <source>
        <dbReference type="ARBA" id="ARBA00004123"/>
    </source>
</evidence>
<evidence type="ECO:0000256" key="3">
    <source>
        <dbReference type="ARBA" id="ARBA00023125"/>
    </source>
</evidence>
<proteinExistence type="predicted"/>
<evidence type="ECO:0000256" key="5">
    <source>
        <dbReference type="ARBA" id="ARBA00023242"/>
    </source>
</evidence>
<dbReference type="Gene3D" id="2.40.330.10">
    <property type="entry name" value="DNA-binding pseudobarrel domain"/>
    <property type="match status" value="2"/>
</dbReference>
<evidence type="ECO:0000256" key="2">
    <source>
        <dbReference type="ARBA" id="ARBA00023015"/>
    </source>
</evidence>
<gene>
    <name evidence="8" type="ORF">L484_020309</name>
</gene>
<dbReference type="InterPro" id="IPR003340">
    <property type="entry name" value="B3_DNA-bd"/>
</dbReference>
<dbReference type="SMART" id="SM01019">
    <property type="entry name" value="B3"/>
    <property type="match status" value="2"/>
</dbReference>
<accession>W9QS04</accession>
<feature type="compositionally biased region" description="Low complexity" evidence="6">
    <location>
        <begin position="311"/>
        <end position="321"/>
    </location>
</feature>
<dbReference type="GO" id="GO:0003677">
    <property type="term" value="F:DNA binding"/>
    <property type="evidence" value="ECO:0007669"/>
    <property type="project" value="UniProtKB-KW"/>
</dbReference>
<dbReference type="PANTHER" id="PTHR31920">
    <property type="entry name" value="B3 DOMAIN-CONTAINING"/>
    <property type="match status" value="1"/>
</dbReference>
<dbReference type="InterPro" id="IPR050655">
    <property type="entry name" value="Plant_B3_domain"/>
</dbReference>
<reference evidence="9" key="1">
    <citation type="submission" date="2013-01" db="EMBL/GenBank/DDBJ databases">
        <title>Draft Genome Sequence of a Mulberry Tree, Morus notabilis C.K. Schneid.</title>
        <authorList>
            <person name="He N."/>
            <person name="Zhao S."/>
        </authorList>
    </citation>
    <scope>NUCLEOTIDE SEQUENCE</scope>
</reference>
<dbReference type="EMBL" id="KE343608">
    <property type="protein sequence ID" value="EXB37250.1"/>
    <property type="molecule type" value="Genomic_DNA"/>
</dbReference>
<keyword evidence="5" id="KW-0539">Nucleus</keyword>
<dbReference type="InterPro" id="IPR015300">
    <property type="entry name" value="DNA-bd_pseudobarrel_sf"/>
</dbReference>
<dbReference type="PANTHER" id="PTHR31920:SF108">
    <property type="entry name" value="B3 DOMAIN-CONTAINING TRANSCRIPTION FACTOR VRN1-LIKE"/>
    <property type="match status" value="1"/>
</dbReference>
<name>W9QS04_9ROSA</name>
<feature type="domain" description="TF-B3" evidence="7">
    <location>
        <begin position="187"/>
        <end position="247"/>
    </location>
</feature>
<keyword evidence="2" id="KW-0805">Transcription regulation</keyword>
<dbReference type="Pfam" id="PF02362">
    <property type="entry name" value="B3"/>
    <property type="match status" value="2"/>
</dbReference>
<dbReference type="SUPFAM" id="SSF101936">
    <property type="entry name" value="DNA-binding pseudobarrel domain"/>
    <property type="match status" value="2"/>
</dbReference>
<dbReference type="STRING" id="981085.W9QS04"/>
<dbReference type="GO" id="GO:0005634">
    <property type="term" value="C:nucleus"/>
    <property type="evidence" value="ECO:0007669"/>
    <property type="project" value="UniProtKB-SubCell"/>
</dbReference>
<feature type="compositionally biased region" description="Acidic residues" evidence="6">
    <location>
        <begin position="289"/>
        <end position="299"/>
    </location>
</feature>
<dbReference type="AlphaFoldDB" id="W9QS04"/>
<feature type="region of interest" description="Disordered" evidence="6">
    <location>
        <begin position="289"/>
        <end position="321"/>
    </location>
</feature>
<dbReference type="PROSITE" id="PS50863">
    <property type="entry name" value="B3"/>
    <property type="match status" value="2"/>
</dbReference>
<evidence type="ECO:0000256" key="4">
    <source>
        <dbReference type="ARBA" id="ARBA00023163"/>
    </source>
</evidence>
<evidence type="ECO:0000256" key="6">
    <source>
        <dbReference type="SAM" id="MobiDB-lite"/>
    </source>
</evidence>
<feature type="domain" description="TF-B3" evidence="7">
    <location>
        <begin position="17"/>
        <end position="115"/>
    </location>
</feature>
<evidence type="ECO:0000313" key="8">
    <source>
        <dbReference type="EMBL" id="EXB37250.1"/>
    </source>
</evidence>
<evidence type="ECO:0000259" key="7">
    <source>
        <dbReference type="PROSITE" id="PS50863"/>
    </source>
</evidence>
<dbReference type="CDD" id="cd10017">
    <property type="entry name" value="B3_DNA"/>
    <property type="match status" value="2"/>
</dbReference>
<evidence type="ECO:0000313" key="9">
    <source>
        <dbReference type="Proteomes" id="UP000030645"/>
    </source>
</evidence>
<keyword evidence="4" id="KW-0804">Transcription</keyword>
<keyword evidence="9" id="KW-1185">Reference proteome</keyword>
<dbReference type="Proteomes" id="UP000030645">
    <property type="component" value="Unassembled WGS sequence"/>
</dbReference>
<protein>
    <submittedName>
        <fullName evidence="8">Putative B3 domain-containing protein REM15</fullName>
    </submittedName>
</protein>
<sequence>MACSRRENDLQTKISPRFFKIILEDTLRDNTLNVPYLFATKYLIDERGHVILKVHGRTWSVNYSFGIYGINNKAKFEYGWKVFAKDNDLKVGDVCVFVLTKSIEKLFEVSIFRENGRANSSVSPAVDNAATCLEGVPDNGNARARAPEMAGSCFQSENPSFTVSMQASYTRLKSQFEGDAVLWVSDGRSWSVLYKVREKLKQSPVTNFCHGWFAFARDNRLEEGDRCTFEVTNRNDISFKVSIVKANGCLPKASEKATKPANLKRNASVKFKSTSMVILMDPIIKEEQEETAVDPEGSEENTALIIAQRPSSSRASRASKA</sequence>
<keyword evidence="3" id="KW-0238">DNA-binding</keyword>
<organism evidence="8 9">
    <name type="scientific">Morus notabilis</name>
    <dbReference type="NCBI Taxonomy" id="981085"/>
    <lineage>
        <taxon>Eukaryota</taxon>
        <taxon>Viridiplantae</taxon>
        <taxon>Streptophyta</taxon>
        <taxon>Embryophyta</taxon>
        <taxon>Tracheophyta</taxon>
        <taxon>Spermatophyta</taxon>
        <taxon>Magnoliopsida</taxon>
        <taxon>eudicotyledons</taxon>
        <taxon>Gunneridae</taxon>
        <taxon>Pentapetalae</taxon>
        <taxon>rosids</taxon>
        <taxon>fabids</taxon>
        <taxon>Rosales</taxon>
        <taxon>Moraceae</taxon>
        <taxon>Moreae</taxon>
        <taxon>Morus</taxon>
    </lineage>
</organism>
<comment type="subcellular location">
    <subcellularLocation>
        <location evidence="1">Nucleus</location>
    </subcellularLocation>
</comment>